<evidence type="ECO:0000256" key="8">
    <source>
        <dbReference type="ARBA" id="ARBA00022990"/>
    </source>
</evidence>
<evidence type="ECO:0000256" key="5">
    <source>
        <dbReference type="ARBA" id="ARBA00022792"/>
    </source>
</evidence>
<reference evidence="19" key="1">
    <citation type="thesis" date="2020" institute="ProQuest LLC" country="789 East Eisenhower Parkway, Ann Arbor, MI, USA">
        <title>Comparative Genomics and Chromosome Evolution.</title>
        <authorList>
            <person name="Mudd A.B."/>
        </authorList>
    </citation>
    <scope>NUCLEOTIDE SEQUENCE</scope>
    <source>
        <strain evidence="19">237g6f4</strain>
        <tissue evidence="19">Blood</tissue>
    </source>
</reference>
<dbReference type="Pfam" id="PF05193">
    <property type="entry name" value="Peptidase_M16_C"/>
    <property type="match status" value="1"/>
</dbReference>
<evidence type="ECO:0000313" key="19">
    <source>
        <dbReference type="EMBL" id="KAG8557330.1"/>
    </source>
</evidence>
<evidence type="ECO:0000256" key="16">
    <source>
        <dbReference type="ARBA" id="ARBA00082886"/>
    </source>
</evidence>
<evidence type="ECO:0000256" key="1">
    <source>
        <dbReference type="ARBA" id="ARBA00004443"/>
    </source>
</evidence>
<dbReference type="GO" id="GO:0046872">
    <property type="term" value="F:metal ion binding"/>
    <property type="evidence" value="ECO:0007669"/>
    <property type="project" value="InterPro"/>
</dbReference>
<dbReference type="GO" id="GO:0005743">
    <property type="term" value="C:mitochondrial inner membrane"/>
    <property type="evidence" value="ECO:0007669"/>
    <property type="project" value="UniProtKB-SubCell"/>
</dbReference>
<evidence type="ECO:0000256" key="14">
    <source>
        <dbReference type="ARBA" id="ARBA00076278"/>
    </source>
</evidence>
<keyword evidence="2" id="KW-0813">Transport</keyword>
<evidence type="ECO:0000256" key="15">
    <source>
        <dbReference type="ARBA" id="ARBA00081098"/>
    </source>
</evidence>
<keyword evidence="8" id="KW-0007">Acetylation</keyword>
<dbReference type="Pfam" id="PF00675">
    <property type="entry name" value="Peptidase_M16"/>
    <property type="match status" value="1"/>
</dbReference>
<dbReference type="EMBL" id="WNYA01000009">
    <property type="protein sequence ID" value="KAG8557330.1"/>
    <property type="molecule type" value="Genomic_DNA"/>
</dbReference>
<dbReference type="FunFam" id="3.30.830.10:FF:000016">
    <property type="entry name" value="Cytochrome b-c1 complex subunit 1, mitochondrial"/>
    <property type="match status" value="1"/>
</dbReference>
<comment type="subcellular location">
    <subcellularLocation>
        <location evidence="1">Mitochondrion inner membrane</location>
        <topology evidence="1">Peripheral membrane protein</topology>
        <orientation evidence="1">Matrix side</orientation>
    </subcellularLocation>
</comment>
<comment type="subunit">
    <text evidence="12">Component of the ubiquinol-cytochrome c oxidoreductase (cytochrome b-c1 complex, complex III, CIII), a multisubunit enzyme composed of 11 subunits. The complex is composed of 3 respiratory subunits cytochrome b, cytochrome c1 and Rieske protein UQCRFS1, 2 core protein subunits UQCRC1/QCR1 and UQCRC2/QCR2, and 6 low-molecular weight protein subunits UQCRH/QCR6, UQCRB/QCR7, UQCRQ/QCR8, UQCR10/QCR9, UQCR11/QCR10 and subunit 9, the cleavage product of Rieske protein UQCRFS1. The complex exists as an obligatory dimer and forms supercomplexes (SCs) in the inner mitochondrial membrane with NADH-ubiquinone oxidoreductase (complex I, CI) and cytochrome c oxidase (complex IV, CIV), resulting in different assemblies (supercomplex SCI(1)III(2)IV(1) and megacomplex MCI(2)III(2)IV(2)). Interacts with UQCC6. Interacts with STMP1.</text>
</comment>
<proteinExistence type="inferred from homology"/>
<name>A0AAV7ACU2_ENGPU</name>
<dbReference type="SUPFAM" id="SSF63411">
    <property type="entry name" value="LuxS/MPP-like metallohydrolase"/>
    <property type="match status" value="2"/>
</dbReference>
<dbReference type="InterPro" id="IPR011765">
    <property type="entry name" value="Pept_M16_N"/>
</dbReference>
<keyword evidence="9" id="KW-0496">Mitochondrion</keyword>
<keyword evidence="7" id="KW-0249">Electron transport</keyword>
<evidence type="ECO:0000256" key="11">
    <source>
        <dbReference type="ARBA" id="ARBA00061208"/>
    </source>
</evidence>
<keyword evidence="10" id="KW-0472">Membrane</keyword>
<evidence type="ECO:0000256" key="10">
    <source>
        <dbReference type="ARBA" id="ARBA00023136"/>
    </source>
</evidence>
<keyword evidence="5" id="KW-0999">Mitochondrion inner membrane</keyword>
<evidence type="ECO:0000256" key="13">
    <source>
        <dbReference type="ARBA" id="ARBA00070376"/>
    </source>
</evidence>
<keyword evidence="3" id="KW-0597">Phosphoprotein</keyword>
<evidence type="ECO:0000256" key="4">
    <source>
        <dbReference type="ARBA" id="ARBA00022660"/>
    </source>
</evidence>
<dbReference type="FunFam" id="3.30.830.10:FF:000001">
    <property type="entry name" value="Mitochondrial-processing peptidase subunit beta, mitochondrial"/>
    <property type="match status" value="1"/>
</dbReference>
<evidence type="ECO:0000256" key="7">
    <source>
        <dbReference type="ARBA" id="ARBA00022982"/>
    </source>
</evidence>
<dbReference type="InterPro" id="IPR007863">
    <property type="entry name" value="Peptidase_M16_C"/>
</dbReference>
<evidence type="ECO:0000313" key="20">
    <source>
        <dbReference type="Proteomes" id="UP000824782"/>
    </source>
</evidence>
<keyword evidence="6" id="KW-0809">Transit peptide</keyword>
<comment type="caution">
    <text evidence="19">The sequence shown here is derived from an EMBL/GenBank/DDBJ whole genome shotgun (WGS) entry which is preliminary data.</text>
</comment>
<feature type="domain" description="Peptidase M16 N-terminal" evidence="17">
    <location>
        <begin position="68"/>
        <end position="214"/>
    </location>
</feature>
<evidence type="ECO:0000256" key="9">
    <source>
        <dbReference type="ARBA" id="ARBA00023128"/>
    </source>
</evidence>
<evidence type="ECO:0000259" key="17">
    <source>
        <dbReference type="Pfam" id="PF00675"/>
    </source>
</evidence>
<comment type="similarity">
    <text evidence="11">Belongs to the peptidase M16 family. UQCRC1/QCR1 subfamily.</text>
</comment>
<dbReference type="PANTHER" id="PTHR11851:SF116">
    <property type="entry name" value="CYTOCHROME B-C1 COMPLEX SUBUNIT 1, MITOCHONDRIAL"/>
    <property type="match status" value="1"/>
</dbReference>
<evidence type="ECO:0000259" key="18">
    <source>
        <dbReference type="Pfam" id="PF05193"/>
    </source>
</evidence>
<dbReference type="GO" id="GO:0032991">
    <property type="term" value="C:protein-containing complex"/>
    <property type="evidence" value="ECO:0007669"/>
    <property type="project" value="UniProtKB-ARBA"/>
</dbReference>
<gene>
    <name evidence="19" type="ORF">GDO81_018414</name>
</gene>
<dbReference type="Gene3D" id="3.30.830.10">
    <property type="entry name" value="Metalloenzyme, LuxS/M16 peptidase-like"/>
    <property type="match status" value="2"/>
</dbReference>
<dbReference type="InterPro" id="IPR011249">
    <property type="entry name" value="Metalloenz_LuxS/M16"/>
</dbReference>
<evidence type="ECO:0000256" key="6">
    <source>
        <dbReference type="ARBA" id="ARBA00022946"/>
    </source>
</evidence>
<sequence length="490" mass="53863">MRAAVCLTVTWKMAASVYRAGSAAGKAFFSGRSPALLSLKRNRSALSYAQTLANIPETQISTLDNGLRIASEESGQPTCTVGVWIAAGSRYENEKNNGAGYFLEHLAFKGTKKRPQTALEQEVESIGAHLSTYTTREQTAIYIKALSKDLPKAVEILADVVQNKSLEDAQIEKTREVVLREMEELDSNLQEVTFDYLHATAYQSTPLSRTVVGPSENIKKFTRADLLEYINLHYKAPRMVLAAAGGINHKELCDLASRHFSGLSSEYENDVIPVLSPCRFTGSALSARNDDLPLAHVAIAVEGPGVNSPDNVALALANTIFSNYDATYGGGKNLSSNVARTAAEYNLCQSFQAFNIRYSDTGLFGVHFVTDKHSIEDMFHIAQGEWMRICTSATDGELAQAKKALKNALVAQLDGTTPVCEDIGRQVLAYGQRISLEEWNSRIDAVNTKTLRDVSSKYLYDRCPAVASVGPNEQVPDYNRIRSAMYWLRF</sequence>
<dbReference type="AlphaFoldDB" id="A0AAV7ACU2"/>
<dbReference type="PANTHER" id="PTHR11851">
    <property type="entry name" value="METALLOPROTEASE"/>
    <property type="match status" value="1"/>
</dbReference>
<feature type="domain" description="Peptidase M16 C-terminal" evidence="18">
    <location>
        <begin position="220"/>
        <end position="405"/>
    </location>
</feature>
<organism evidence="19 20">
    <name type="scientific">Engystomops pustulosus</name>
    <name type="common">Tungara frog</name>
    <name type="synonym">Physalaemus pustulosus</name>
    <dbReference type="NCBI Taxonomy" id="76066"/>
    <lineage>
        <taxon>Eukaryota</taxon>
        <taxon>Metazoa</taxon>
        <taxon>Chordata</taxon>
        <taxon>Craniata</taxon>
        <taxon>Vertebrata</taxon>
        <taxon>Euteleostomi</taxon>
        <taxon>Amphibia</taxon>
        <taxon>Batrachia</taxon>
        <taxon>Anura</taxon>
        <taxon>Neobatrachia</taxon>
        <taxon>Hyloidea</taxon>
        <taxon>Leptodactylidae</taxon>
        <taxon>Leiuperinae</taxon>
        <taxon>Engystomops</taxon>
    </lineage>
</organism>
<keyword evidence="4" id="KW-0679">Respiratory chain</keyword>
<accession>A0AAV7ACU2</accession>
<keyword evidence="20" id="KW-1185">Reference proteome</keyword>
<protein>
    <recommendedName>
        <fullName evidence="13">Cytochrome b-c1 complex subunit 1, mitochondrial</fullName>
    </recommendedName>
    <alternativeName>
        <fullName evidence="14">Complex III subunit 1</fullName>
    </alternativeName>
    <alternativeName>
        <fullName evidence="15">Core protein I</fullName>
    </alternativeName>
    <alternativeName>
        <fullName evidence="16">Ubiquinol-cytochrome-c reductase complex core protein 1</fullName>
    </alternativeName>
</protein>
<evidence type="ECO:0000256" key="3">
    <source>
        <dbReference type="ARBA" id="ARBA00022553"/>
    </source>
</evidence>
<dbReference type="Proteomes" id="UP000824782">
    <property type="component" value="Unassembled WGS sequence"/>
</dbReference>
<evidence type="ECO:0000256" key="12">
    <source>
        <dbReference type="ARBA" id="ARBA00064195"/>
    </source>
</evidence>
<evidence type="ECO:0000256" key="2">
    <source>
        <dbReference type="ARBA" id="ARBA00022448"/>
    </source>
</evidence>
<dbReference type="InterPro" id="IPR050361">
    <property type="entry name" value="MPP/UQCRC_Complex"/>
</dbReference>